<keyword evidence="1" id="KW-0812">Transmembrane</keyword>
<keyword evidence="1" id="KW-0472">Membrane</keyword>
<organism evidence="2 3">
    <name type="scientific">Brevundimonas subvibrioides</name>
    <dbReference type="NCBI Taxonomy" id="74313"/>
    <lineage>
        <taxon>Bacteria</taxon>
        <taxon>Pseudomonadati</taxon>
        <taxon>Pseudomonadota</taxon>
        <taxon>Alphaproteobacteria</taxon>
        <taxon>Caulobacterales</taxon>
        <taxon>Caulobacteraceae</taxon>
        <taxon>Brevundimonas</taxon>
    </lineage>
</organism>
<dbReference type="AlphaFoldDB" id="A0A258HPM3"/>
<evidence type="ECO:0000256" key="1">
    <source>
        <dbReference type="SAM" id="Phobius"/>
    </source>
</evidence>
<dbReference type="EMBL" id="NCEQ01000001">
    <property type="protein sequence ID" value="OYX58911.1"/>
    <property type="molecule type" value="Genomic_DNA"/>
</dbReference>
<name>A0A258HPM3_9CAUL</name>
<evidence type="ECO:0000313" key="2">
    <source>
        <dbReference type="EMBL" id="OYX58911.1"/>
    </source>
</evidence>
<sequence length="102" mass="11130">MSFADLNLAPDSIAWTGSWIATGIGLGMWVWSWVGEKSPIQKLRLRDCGVVLLFSGILARIVVQDRPMMAVDWAMVFLGPLFIAAALWRLARTAAGAGTDPR</sequence>
<dbReference type="Proteomes" id="UP000216147">
    <property type="component" value="Unassembled WGS sequence"/>
</dbReference>
<comment type="caution">
    <text evidence="2">The sequence shown here is derived from an EMBL/GenBank/DDBJ whole genome shotgun (WGS) entry which is preliminary data.</text>
</comment>
<gene>
    <name evidence="2" type="ORF">B7Y86_00305</name>
</gene>
<feature type="transmembrane region" description="Helical" evidence="1">
    <location>
        <begin position="43"/>
        <end position="63"/>
    </location>
</feature>
<accession>A0A258HPM3</accession>
<proteinExistence type="predicted"/>
<feature type="transmembrane region" description="Helical" evidence="1">
    <location>
        <begin position="69"/>
        <end position="88"/>
    </location>
</feature>
<evidence type="ECO:0008006" key="4">
    <source>
        <dbReference type="Google" id="ProtNLM"/>
    </source>
</evidence>
<keyword evidence="1" id="KW-1133">Transmembrane helix</keyword>
<reference evidence="2 3" key="1">
    <citation type="submission" date="2017-03" db="EMBL/GenBank/DDBJ databases">
        <title>Lifting the veil on microbial sulfur biogeochemistry in mining wastewaters.</title>
        <authorList>
            <person name="Kantor R.S."/>
            <person name="Colenbrander Nelson T."/>
            <person name="Marshall S."/>
            <person name="Bennett D."/>
            <person name="Apte S."/>
            <person name="Camacho D."/>
            <person name="Thomas B.C."/>
            <person name="Warren L.A."/>
            <person name="Banfield J.F."/>
        </authorList>
    </citation>
    <scope>NUCLEOTIDE SEQUENCE [LARGE SCALE GENOMIC DNA]</scope>
    <source>
        <strain evidence="2">32-68-21</strain>
    </source>
</reference>
<protein>
    <recommendedName>
        <fullName evidence="4">Transmembrane protein</fullName>
    </recommendedName>
</protein>
<evidence type="ECO:0000313" key="3">
    <source>
        <dbReference type="Proteomes" id="UP000216147"/>
    </source>
</evidence>
<feature type="transmembrane region" description="Helical" evidence="1">
    <location>
        <begin position="12"/>
        <end position="31"/>
    </location>
</feature>